<name>G8LJ60_9ENTR</name>
<sequence length="131" mass="14297">MLMKKIIKWFAAVAVVGALAGCARTAPIDQVHATVSTGHTAEQVKTAILKAGQKRDWIMSEAGPGVIKGRLQARDHSVEIRIPYSATSYSINYESSMNLKAADGKIHKNYNRWVHNLDHDIQMNLSAGAAL</sequence>
<dbReference type="EMBL" id="CP002886">
    <property type="protein sequence ID" value="AEW75686.1"/>
    <property type="molecule type" value="Genomic_DNA"/>
</dbReference>
<evidence type="ECO:0000313" key="2">
    <source>
        <dbReference type="EMBL" id="AEW75686.1"/>
    </source>
</evidence>
<dbReference type="Proteomes" id="UP000007838">
    <property type="component" value="Chromosome"/>
</dbReference>
<feature type="signal peptide" evidence="1">
    <location>
        <begin position="1"/>
        <end position="20"/>
    </location>
</feature>
<reference evidence="2 3" key="1">
    <citation type="journal article" date="2011" name="Stand. Genomic Sci.">
        <title>Complete genome of the onion pathogen Enterobacter cloacae EcWSU1.</title>
        <authorList>
            <person name="Humann J.L."/>
            <person name="Wildung M."/>
            <person name="Cheng C.H."/>
            <person name="Lee T."/>
            <person name="Stewart J.E."/>
            <person name="Drew J.C."/>
            <person name="Triplett E.W."/>
            <person name="Main D."/>
            <person name="Schroeder B.K."/>
        </authorList>
    </citation>
    <scope>NUCLEOTIDE SEQUENCE [LARGE SCALE GENOMIC DNA]</scope>
    <source>
        <strain evidence="2 3">EcWSU1</strain>
    </source>
</reference>
<evidence type="ECO:0000256" key="1">
    <source>
        <dbReference type="SAM" id="SignalP"/>
    </source>
</evidence>
<evidence type="ECO:0008006" key="4">
    <source>
        <dbReference type="Google" id="ProtNLM"/>
    </source>
</evidence>
<dbReference type="KEGG" id="eec:EcWSU1_04258"/>
<evidence type="ECO:0000313" key="3">
    <source>
        <dbReference type="Proteomes" id="UP000007838"/>
    </source>
</evidence>
<gene>
    <name evidence="2" type="ORF">EcWSU1_04258</name>
</gene>
<dbReference type="eggNOG" id="ENOG50330UM">
    <property type="taxonomic scope" value="Bacteria"/>
</dbReference>
<proteinExistence type="predicted"/>
<protein>
    <recommendedName>
        <fullName evidence="4">Lipoprotein</fullName>
    </recommendedName>
</protein>
<dbReference type="HOGENOM" id="CLU_148014_0_0_6"/>
<dbReference type="PROSITE" id="PS51257">
    <property type="entry name" value="PROKAR_LIPOPROTEIN"/>
    <property type="match status" value="1"/>
</dbReference>
<organism evidence="2 3">
    <name type="scientific">Enterobacter ludwigii</name>
    <dbReference type="NCBI Taxonomy" id="299767"/>
    <lineage>
        <taxon>Bacteria</taxon>
        <taxon>Pseudomonadati</taxon>
        <taxon>Pseudomonadota</taxon>
        <taxon>Gammaproteobacteria</taxon>
        <taxon>Enterobacterales</taxon>
        <taxon>Enterobacteriaceae</taxon>
        <taxon>Enterobacter</taxon>
        <taxon>Enterobacter cloacae complex</taxon>
    </lineage>
</organism>
<keyword evidence="1" id="KW-0732">Signal</keyword>
<dbReference type="AlphaFoldDB" id="G8LJ60"/>
<feature type="chain" id="PRO_5003510753" description="Lipoprotein" evidence="1">
    <location>
        <begin position="21"/>
        <end position="131"/>
    </location>
</feature>
<accession>G8LJ60</accession>